<protein>
    <submittedName>
        <fullName evidence="1">Uncharacterized protein</fullName>
    </submittedName>
</protein>
<dbReference type="AlphaFoldDB" id="A0A8E2EH15"/>
<evidence type="ECO:0000313" key="1">
    <source>
        <dbReference type="EMBL" id="OCK83860.1"/>
    </source>
</evidence>
<name>A0A8E2EH15_9PEZI</name>
<gene>
    <name evidence="1" type="ORF">K432DRAFT_158988</name>
</gene>
<dbReference type="Proteomes" id="UP000250266">
    <property type="component" value="Unassembled WGS sequence"/>
</dbReference>
<accession>A0A8E2EH15</accession>
<organism evidence="1 2">
    <name type="scientific">Lepidopterella palustris CBS 459.81</name>
    <dbReference type="NCBI Taxonomy" id="1314670"/>
    <lineage>
        <taxon>Eukaryota</taxon>
        <taxon>Fungi</taxon>
        <taxon>Dikarya</taxon>
        <taxon>Ascomycota</taxon>
        <taxon>Pezizomycotina</taxon>
        <taxon>Dothideomycetes</taxon>
        <taxon>Pleosporomycetidae</taxon>
        <taxon>Mytilinidiales</taxon>
        <taxon>Argynnaceae</taxon>
        <taxon>Lepidopterella</taxon>
    </lineage>
</organism>
<dbReference type="EMBL" id="KV744850">
    <property type="protein sequence ID" value="OCK83860.1"/>
    <property type="molecule type" value="Genomic_DNA"/>
</dbReference>
<keyword evidence="2" id="KW-1185">Reference proteome</keyword>
<evidence type="ECO:0000313" key="2">
    <source>
        <dbReference type="Proteomes" id="UP000250266"/>
    </source>
</evidence>
<reference evidence="1 2" key="1">
    <citation type="journal article" date="2016" name="Nat. Commun.">
        <title>Ectomycorrhizal ecology is imprinted in the genome of the dominant symbiotic fungus Cenococcum geophilum.</title>
        <authorList>
            <consortium name="DOE Joint Genome Institute"/>
            <person name="Peter M."/>
            <person name="Kohler A."/>
            <person name="Ohm R.A."/>
            <person name="Kuo A."/>
            <person name="Krutzmann J."/>
            <person name="Morin E."/>
            <person name="Arend M."/>
            <person name="Barry K.W."/>
            <person name="Binder M."/>
            <person name="Choi C."/>
            <person name="Clum A."/>
            <person name="Copeland A."/>
            <person name="Grisel N."/>
            <person name="Haridas S."/>
            <person name="Kipfer T."/>
            <person name="LaButti K."/>
            <person name="Lindquist E."/>
            <person name="Lipzen A."/>
            <person name="Maire R."/>
            <person name="Meier B."/>
            <person name="Mihaltcheva S."/>
            <person name="Molinier V."/>
            <person name="Murat C."/>
            <person name="Poggeler S."/>
            <person name="Quandt C.A."/>
            <person name="Sperisen C."/>
            <person name="Tritt A."/>
            <person name="Tisserant E."/>
            <person name="Crous P.W."/>
            <person name="Henrissat B."/>
            <person name="Nehls U."/>
            <person name="Egli S."/>
            <person name="Spatafora J.W."/>
            <person name="Grigoriev I.V."/>
            <person name="Martin F.M."/>
        </authorList>
    </citation>
    <scope>NUCLEOTIDE SEQUENCE [LARGE SCALE GENOMIC DNA]</scope>
    <source>
        <strain evidence="1 2">CBS 459.81</strain>
    </source>
</reference>
<proteinExistence type="predicted"/>
<sequence>MPSFALSSRPLSLYQLHFYLIPHFLPSRASNLLSPGRYPPSLLHLTAQLSSFDLPSFCKVLVDTFLVSLIVRFSFILHFCSTICCFLGAQRQLFSFTFITLIIVAGEAKSYESV</sequence>